<feature type="transmembrane region" description="Helical" evidence="1">
    <location>
        <begin position="222"/>
        <end position="243"/>
    </location>
</feature>
<keyword evidence="1" id="KW-0472">Membrane</keyword>
<keyword evidence="1" id="KW-1133">Transmembrane helix</keyword>
<feature type="transmembrane region" description="Helical" evidence="1">
    <location>
        <begin position="193"/>
        <end position="210"/>
    </location>
</feature>
<reference evidence="3" key="1">
    <citation type="journal article" date="2019" name="Int. J. Syst. Evol. Microbiol.">
        <title>The Global Catalogue of Microorganisms (GCM) 10K type strain sequencing project: providing services to taxonomists for standard genome sequencing and annotation.</title>
        <authorList>
            <consortium name="The Broad Institute Genomics Platform"/>
            <consortium name="The Broad Institute Genome Sequencing Center for Infectious Disease"/>
            <person name="Wu L."/>
            <person name="Ma J."/>
        </authorList>
    </citation>
    <scope>NUCLEOTIDE SEQUENCE [LARGE SCALE GENOMIC DNA]</scope>
    <source>
        <strain evidence="3">CGMCC 1.3685</strain>
    </source>
</reference>
<dbReference type="Proteomes" id="UP000606115">
    <property type="component" value="Unassembled WGS sequence"/>
</dbReference>
<keyword evidence="1" id="KW-0812">Transmembrane</keyword>
<dbReference type="RefSeq" id="WP_188685149.1">
    <property type="nucleotide sequence ID" value="NZ_BMKX01000003.1"/>
</dbReference>
<keyword evidence="3" id="KW-1185">Reference proteome</keyword>
<sequence length="339" mass="36610">MPHYEVKHRSLLTLLLVLPSLIVLGTRLLLGTSLPAITATHWSGSAYPDGFTDTRVFVTVCISLAIGGAVLGFISFSLSHKPVLHSLLLFVGGLAAWTSAGLFVSCAVPSALAGDPTQALLSGGFTVLSIVASLVGLLPVWIAGVYQQHAKESQTKRRQRVAQAQGRDTSVPVANTATTSSAQGFNQTASASWWFWLLGLFPLAMGIVMLTVLKGDDESETLIMLISGPLFVLILTPLILGLCKIRVRITEDQVRVSSAIFAFPLRTISVNQIKEVRSEEILPMEWSGWGWRFFPGGSAVVLRRSEGLSFDLEDGKRFAVTIPDSQRAAAILHSKMNRV</sequence>
<protein>
    <recommendedName>
        <fullName evidence="4">DUF3093 domain-containing protein</fullName>
    </recommendedName>
</protein>
<feature type="transmembrane region" description="Helical" evidence="1">
    <location>
        <begin position="88"/>
        <end position="112"/>
    </location>
</feature>
<proteinExistence type="predicted"/>
<feature type="transmembrane region" description="Helical" evidence="1">
    <location>
        <begin position="124"/>
        <end position="146"/>
    </location>
</feature>
<evidence type="ECO:0000313" key="3">
    <source>
        <dbReference type="Proteomes" id="UP000606115"/>
    </source>
</evidence>
<gene>
    <name evidence="2" type="ORF">GCM10007173_17720</name>
</gene>
<accession>A0ABQ2DKJ3</accession>
<organism evidence="2 3">
    <name type="scientific">Glutamicibacter ardleyensis</name>
    <dbReference type="NCBI Taxonomy" id="225894"/>
    <lineage>
        <taxon>Bacteria</taxon>
        <taxon>Bacillati</taxon>
        <taxon>Actinomycetota</taxon>
        <taxon>Actinomycetes</taxon>
        <taxon>Micrococcales</taxon>
        <taxon>Micrococcaceae</taxon>
        <taxon>Glutamicibacter</taxon>
    </lineage>
</organism>
<evidence type="ECO:0000256" key="1">
    <source>
        <dbReference type="SAM" id="Phobius"/>
    </source>
</evidence>
<dbReference type="GeneID" id="303304140"/>
<dbReference type="EMBL" id="BMKX01000003">
    <property type="protein sequence ID" value="GGJ59377.1"/>
    <property type="molecule type" value="Genomic_DNA"/>
</dbReference>
<name>A0ABQ2DKJ3_9MICC</name>
<evidence type="ECO:0008006" key="4">
    <source>
        <dbReference type="Google" id="ProtNLM"/>
    </source>
</evidence>
<evidence type="ECO:0000313" key="2">
    <source>
        <dbReference type="EMBL" id="GGJ59377.1"/>
    </source>
</evidence>
<comment type="caution">
    <text evidence="2">The sequence shown here is derived from an EMBL/GenBank/DDBJ whole genome shotgun (WGS) entry which is preliminary data.</text>
</comment>
<feature type="transmembrane region" description="Helical" evidence="1">
    <location>
        <begin position="55"/>
        <end position="76"/>
    </location>
</feature>